<accession>A0ABW4ZKW6</accession>
<keyword evidence="11" id="KW-1185">Reference proteome</keyword>
<evidence type="ECO:0000256" key="8">
    <source>
        <dbReference type="SAM" id="SignalP"/>
    </source>
</evidence>
<dbReference type="InterPro" id="IPR039426">
    <property type="entry name" value="TonB-dep_rcpt-like"/>
</dbReference>
<evidence type="ECO:0000256" key="6">
    <source>
        <dbReference type="ARBA" id="ARBA00023237"/>
    </source>
</evidence>
<dbReference type="Gene3D" id="2.60.40.1120">
    <property type="entry name" value="Carboxypeptidase-like, regulatory domain"/>
    <property type="match status" value="1"/>
</dbReference>
<gene>
    <name evidence="10" type="ORF">ACFSJU_08190</name>
</gene>
<evidence type="ECO:0000256" key="5">
    <source>
        <dbReference type="ARBA" id="ARBA00023136"/>
    </source>
</evidence>
<dbReference type="Gene3D" id="2.170.130.10">
    <property type="entry name" value="TonB-dependent receptor, plug domain"/>
    <property type="match status" value="1"/>
</dbReference>
<evidence type="ECO:0000256" key="3">
    <source>
        <dbReference type="ARBA" id="ARBA00022452"/>
    </source>
</evidence>
<evidence type="ECO:0000256" key="2">
    <source>
        <dbReference type="ARBA" id="ARBA00022448"/>
    </source>
</evidence>
<dbReference type="SUPFAM" id="SSF49464">
    <property type="entry name" value="Carboxypeptidase regulatory domain-like"/>
    <property type="match status" value="1"/>
</dbReference>
<dbReference type="PROSITE" id="PS52016">
    <property type="entry name" value="TONB_DEPENDENT_REC_3"/>
    <property type="match status" value="1"/>
</dbReference>
<dbReference type="NCBIfam" id="TIGR04056">
    <property type="entry name" value="OMP_RagA_SusC"/>
    <property type="match status" value="1"/>
</dbReference>
<keyword evidence="5 7" id="KW-0472">Membrane</keyword>
<dbReference type="InterPro" id="IPR023997">
    <property type="entry name" value="TonB-dep_OMP_SusC/RagA_CS"/>
</dbReference>
<keyword evidence="6 7" id="KW-0998">Cell outer membrane</keyword>
<proteinExistence type="inferred from homology"/>
<sequence>MKRLLLLPFLLWFSLSLFAQERQITGTVKEKGTGDAMPGVSVLLKGTSVATSTDENGKFVLRTTQTGTVQLEIRMIGFTTQTVSVKENGPVNITLAEDSEALQEVVVVGMGYGSAIKRTELTGSVSTVSGKTLATAPVSSAAEALQGKAAGVQVTSMDGQPGAEINIRIRGGTSVTQSNAPLFIVDGFAVDNINDIPPTDILSIDILKDASTTAIFGARGGNGVVVVTTKRARAGKLSITFNHNTQVRTLARKMELMNPYEFTKIQYESVVGNNGDRQRFRGNFGNPADLSLYKRFEGNDWQNEILGGNPINQMYNLTLNGGSQALRFNTSVTHHDEDGVLVGSGVTRTTVNTKVGFDLSDKVKILINPRFSYRQDRGAGADKVGGGGLMDVLRYRPINGLRDFAYFPAEDIDPEDERSFVYTNPKGDIDQNYLRRNGYDFTNQASIEWKIAPGLIFNSLGTQFMAYRFTDIFSGDLTPLARGNDNKPVTELQTQRRNRYGWTNTLEYAASKAKHSYRFLLGQELRSDSQFGSASLSRYFPKDVDPERAIRNLGLGIPWRSTSEISSPERYSSFFGQAYYDFEKKYLLTLTYRADGSTKFAPGNRWGHFPAVGAAWVVTNEPFMANQDLFSQIKLRAAVGAAGNNRIDDDMWRYQYAVRPSGGPGWGESNETGAEYYTNTGGSVFPNPDIKWETTLTRNLAFDISMFNDRLTLTPEVYWNTTKDLLYESNIPNTTGYAKQMQNIGQVTNRGFDLAVTAQVVKKQNAYLNTTLTFGKNKTRIDKLNGTENEIWLTNDRWKSSESDYLLKVGDQLGLIYGFEYDGIYRFDEFDMQGLNYVAKAGTVNNDALFGTQPGRPKFKNFVDEDGQTNVVNDNDRVVIGNTNPKFSGGLNLQGGWRNFDISANFFGMYGFDVNNATRYMLSSFIDNRNNYYNILPEFNENRRWRYADDVYGDRMVSDARYTTQYHEVNADAEIFSPVDIGKRVTHSYFIEDGSFLRLQDLTLGYTLPQSALRRIKVGNLRVFASGYNLFILTKYKGYDPEVDVQGSLTPGLDYNRYPRSRSFMAGFNVTF</sequence>
<keyword evidence="4 7" id="KW-0812">Transmembrane</keyword>
<dbReference type="Pfam" id="PF13715">
    <property type="entry name" value="CarbopepD_reg_2"/>
    <property type="match status" value="1"/>
</dbReference>
<evidence type="ECO:0000256" key="1">
    <source>
        <dbReference type="ARBA" id="ARBA00004571"/>
    </source>
</evidence>
<dbReference type="Gene3D" id="2.40.170.20">
    <property type="entry name" value="TonB-dependent receptor, beta-barrel domain"/>
    <property type="match status" value="1"/>
</dbReference>
<dbReference type="InterPro" id="IPR008969">
    <property type="entry name" value="CarboxyPept-like_regulatory"/>
</dbReference>
<evidence type="ECO:0000256" key="4">
    <source>
        <dbReference type="ARBA" id="ARBA00022692"/>
    </source>
</evidence>
<evidence type="ECO:0000256" key="7">
    <source>
        <dbReference type="PROSITE-ProRule" id="PRU01360"/>
    </source>
</evidence>
<keyword evidence="3 7" id="KW-1134">Transmembrane beta strand</keyword>
<feature type="signal peptide" evidence="8">
    <location>
        <begin position="1"/>
        <end position="19"/>
    </location>
</feature>
<organism evidence="10 11">
    <name type="scientific">Paradesertivirga mongoliensis</name>
    <dbReference type="NCBI Taxonomy" id="2100740"/>
    <lineage>
        <taxon>Bacteria</taxon>
        <taxon>Pseudomonadati</taxon>
        <taxon>Bacteroidota</taxon>
        <taxon>Sphingobacteriia</taxon>
        <taxon>Sphingobacteriales</taxon>
        <taxon>Sphingobacteriaceae</taxon>
        <taxon>Paradesertivirga</taxon>
    </lineage>
</organism>
<dbReference type="RefSeq" id="WP_255903749.1">
    <property type="nucleotide sequence ID" value="NZ_JAFMZO010000003.1"/>
</dbReference>
<dbReference type="SUPFAM" id="SSF56935">
    <property type="entry name" value="Porins"/>
    <property type="match status" value="1"/>
</dbReference>
<dbReference type="InterPro" id="IPR037066">
    <property type="entry name" value="Plug_dom_sf"/>
</dbReference>
<comment type="subcellular location">
    <subcellularLocation>
        <location evidence="1 7">Cell outer membrane</location>
        <topology evidence="1 7">Multi-pass membrane protein</topology>
    </subcellularLocation>
</comment>
<dbReference type="InterPro" id="IPR012910">
    <property type="entry name" value="Plug_dom"/>
</dbReference>
<reference evidence="11" key="1">
    <citation type="journal article" date="2019" name="Int. J. Syst. Evol. Microbiol.">
        <title>The Global Catalogue of Microorganisms (GCM) 10K type strain sequencing project: providing services to taxonomists for standard genome sequencing and annotation.</title>
        <authorList>
            <consortium name="The Broad Institute Genomics Platform"/>
            <consortium name="The Broad Institute Genome Sequencing Center for Infectious Disease"/>
            <person name="Wu L."/>
            <person name="Ma J."/>
        </authorList>
    </citation>
    <scope>NUCLEOTIDE SEQUENCE [LARGE SCALE GENOMIC DNA]</scope>
    <source>
        <strain evidence="11">KCTC 42217</strain>
    </source>
</reference>
<evidence type="ECO:0000259" key="9">
    <source>
        <dbReference type="Pfam" id="PF07715"/>
    </source>
</evidence>
<comment type="caution">
    <text evidence="10">The sequence shown here is derived from an EMBL/GenBank/DDBJ whole genome shotgun (WGS) entry which is preliminary data.</text>
</comment>
<feature type="chain" id="PRO_5045261649" evidence="8">
    <location>
        <begin position="20"/>
        <end position="1072"/>
    </location>
</feature>
<dbReference type="EMBL" id="JBHUHZ010000001">
    <property type="protein sequence ID" value="MFD2162370.1"/>
    <property type="molecule type" value="Genomic_DNA"/>
</dbReference>
<dbReference type="InterPro" id="IPR023996">
    <property type="entry name" value="TonB-dep_OMP_SusC/RagA"/>
</dbReference>
<feature type="domain" description="TonB-dependent receptor plug" evidence="9">
    <location>
        <begin position="119"/>
        <end position="224"/>
    </location>
</feature>
<comment type="similarity">
    <text evidence="7">Belongs to the TonB-dependent receptor family.</text>
</comment>
<dbReference type="NCBIfam" id="TIGR04057">
    <property type="entry name" value="SusC_RagA_signa"/>
    <property type="match status" value="1"/>
</dbReference>
<protein>
    <submittedName>
        <fullName evidence="10">SusC/RagA family TonB-linked outer membrane protein</fullName>
    </submittedName>
</protein>
<evidence type="ECO:0000313" key="11">
    <source>
        <dbReference type="Proteomes" id="UP001597387"/>
    </source>
</evidence>
<dbReference type="Pfam" id="PF07715">
    <property type="entry name" value="Plug"/>
    <property type="match status" value="1"/>
</dbReference>
<name>A0ABW4ZKW6_9SPHI</name>
<dbReference type="InterPro" id="IPR036942">
    <property type="entry name" value="Beta-barrel_TonB_sf"/>
</dbReference>
<evidence type="ECO:0000313" key="10">
    <source>
        <dbReference type="EMBL" id="MFD2162370.1"/>
    </source>
</evidence>
<keyword evidence="2 7" id="KW-0813">Transport</keyword>
<keyword evidence="8" id="KW-0732">Signal</keyword>
<dbReference type="Proteomes" id="UP001597387">
    <property type="component" value="Unassembled WGS sequence"/>
</dbReference>